<protein>
    <submittedName>
        <fullName evidence="2">GNAT family N-acetyltransferase</fullName>
        <ecNumber evidence="2">2.3.1.-</ecNumber>
    </submittedName>
</protein>
<gene>
    <name evidence="2" type="ORF">Drose_37370</name>
</gene>
<evidence type="ECO:0000259" key="1">
    <source>
        <dbReference type="PROSITE" id="PS51186"/>
    </source>
</evidence>
<evidence type="ECO:0000313" key="2">
    <source>
        <dbReference type="EMBL" id="UWZ36609.1"/>
    </source>
</evidence>
<dbReference type="SUPFAM" id="SSF55729">
    <property type="entry name" value="Acyl-CoA N-acyltransferases (Nat)"/>
    <property type="match status" value="1"/>
</dbReference>
<dbReference type="PROSITE" id="PS51186">
    <property type="entry name" value="GNAT"/>
    <property type="match status" value="1"/>
</dbReference>
<organism evidence="2 3">
    <name type="scientific">Dactylosporangium roseum</name>
    <dbReference type="NCBI Taxonomy" id="47989"/>
    <lineage>
        <taxon>Bacteria</taxon>
        <taxon>Bacillati</taxon>
        <taxon>Actinomycetota</taxon>
        <taxon>Actinomycetes</taxon>
        <taxon>Micromonosporales</taxon>
        <taxon>Micromonosporaceae</taxon>
        <taxon>Dactylosporangium</taxon>
    </lineage>
</organism>
<keyword evidence="2" id="KW-0012">Acyltransferase</keyword>
<keyword evidence="3" id="KW-1185">Reference proteome</keyword>
<reference evidence="2" key="1">
    <citation type="submission" date="2021-04" db="EMBL/GenBank/DDBJ databases">
        <title>Biosynthetic gene clusters of Dactylosporangioum roseum.</title>
        <authorList>
            <person name="Hartkoorn R.C."/>
            <person name="Beaudoing E."/>
            <person name="Hot D."/>
            <person name="Moureu S."/>
        </authorList>
    </citation>
    <scope>NUCLEOTIDE SEQUENCE</scope>
    <source>
        <strain evidence="2">NRRL B-16295</strain>
    </source>
</reference>
<dbReference type="RefSeq" id="WP_260725955.1">
    <property type="nucleotide sequence ID" value="NZ_BAAABS010000093.1"/>
</dbReference>
<name>A0ABY5Z3K2_9ACTN</name>
<dbReference type="InterPro" id="IPR052523">
    <property type="entry name" value="Trichothecene_AcTrans"/>
</dbReference>
<accession>A0ABY5Z3K2</accession>
<evidence type="ECO:0000313" key="3">
    <source>
        <dbReference type="Proteomes" id="UP001058271"/>
    </source>
</evidence>
<feature type="domain" description="N-acetyltransferase" evidence="1">
    <location>
        <begin position="4"/>
        <end position="200"/>
    </location>
</feature>
<dbReference type="PANTHER" id="PTHR42791">
    <property type="entry name" value="GNAT FAMILY ACETYLTRANSFERASE"/>
    <property type="match status" value="1"/>
</dbReference>
<keyword evidence="2" id="KW-0808">Transferase</keyword>
<proteinExistence type="predicted"/>
<dbReference type="EMBL" id="CP073721">
    <property type="protein sequence ID" value="UWZ36609.1"/>
    <property type="molecule type" value="Genomic_DNA"/>
</dbReference>
<dbReference type="Gene3D" id="3.40.630.30">
    <property type="match status" value="1"/>
</dbReference>
<dbReference type="GO" id="GO:0016746">
    <property type="term" value="F:acyltransferase activity"/>
    <property type="evidence" value="ECO:0007669"/>
    <property type="project" value="UniProtKB-KW"/>
</dbReference>
<dbReference type="PANTHER" id="PTHR42791:SF1">
    <property type="entry name" value="N-ACETYLTRANSFERASE DOMAIN-CONTAINING PROTEIN"/>
    <property type="match status" value="1"/>
</dbReference>
<dbReference type="InterPro" id="IPR016181">
    <property type="entry name" value="Acyl_CoA_acyltransferase"/>
</dbReference>
<dbReference type="InterPro" id="IPR000182">
    <property type="entry name" value="GNAT_dom"/>
</dbReference>
<dbReference type="EC" id="2.3.1.-" evidence="2"/>
<sequence length="200" mass="22170">MTGTPIRRATLPEVRVLAELVAEAFEPLPVCQWLVPNPAERRRILEDDFEILVRHGVEHGVVYTTDDHTAVAVWYTGAPEGVPDIPDYDERLLAACGVHTPRFQQLDEAMHKAHPLHAPHDHLALLAVGPRHQGAGLGARLLDEHHAHLDRQGVPGYLEASSPGSRALYLRHGYTDLDAPFGLPDGGPDPAMWPMWRDPR</sequence>
<dbReference type="Proteomes" id="UP001058271">
    <property type="component" value="Chromosome"/>
</dbReference>
<dbReference type="Pfam" id="PF13673">
    <property type="entry name" value="Acetyltransf_10"/>
    <property type="match status" value="1"/>
</dbReference>